<dbReference type="PANTHER" id="PTHR43245">
    <property type="entry name" value="BIFUNCTIONAL POLYMYXIN RESISTANCE PROTEIN ARNA"/>
    <property type="match status" value="1"/>
</dbReference>
<accession>A0ABQ0ZA05</accession>
<reference evidence="2 3" key="1">
    <citation type="journal article" date="2020" name="Genome Biol. Evol.">
        <title>Rhizobium dioscoreae sp. nov., a plant growth-promoting bacterium isolated from yam (Dioscorea species).</title>
        <authorList>
            <person name="Ouyabe M."/>
            <person name="Tanaka N."/>
            <person name="Shiwa Y."/>
            <person name="Fujita N."/>
            <person name="Kikuno H."/>
            <person name="Babil P."/>
            <person name="Shiwachi H."/>
        </authorList>
    </citation>
    <scope>NUCLEOTIDE SEQUENCE [LARGE SCALE GENOMIC DNA]</scope>
    <source>
        <strain evidence="2 3">S-93</strain>
    </source>
</reference>
<dbReference type="RefSeq" id="WP_145321881.1">
    <property type="nucleotide sequence ID" value="NZ_BLAJ01000007.1"/>
</dbReference>
<dbReference type="InterPro" id="IPR036291">
    <property type="entry name" value="NAD(P)-bd_dom_sf"/>
</dbReference>
<proteinExistence type="predicted"/>
<evidence type="ECO:0000313" key="2">
    <source>
        <dbReference type="EMBL" id="GES52383.1"/>
    </source>
</evidence>
<sequence>MILVTGATGFVGQALCTELSRRRMEYRPVSRNSRPGFVAIGTMDRDTDWTDALAGVDVVMHLAARVHVMNESAADPLAAFRAVNVDATVNLARQAAAASVKRFVFLSSIKVNGEETAEGEPFKASDIPNPEDAYGRSKLEAEEALLAISAETGMEVVIIRPPLVYGPGVKANFASLMRWAARPFPWPFGAVRNRRSLVYIGNLVDFMLLCASHSAVSNRVFLVSDGEDLSIGQLISKLSLAAGRKAWILPLPPALLEGLAAILGRRAAARRLLSSLQVDIGETRALTGWSPPYSVEEGLAATVAGGDKGALS</sequence>
<name>A0ABQ0ZA05_9HYPH</name>
<feature type="domain" description="NAD-dependent epimerase/dehydratase" evidence="1">
    <location>
        <begin position="2"/>
        <end position="221"/>
    </location>
</feature>
<organism evidence="2 3">
    <name type="scientific">Rhizobium dioscoreae</name>
    <dbReference type="NCBI Taxonomy" id="2653122"/>
    <lineage>
        <taxon>Bacteria</taxon>
        <taxon>Pseudomonadati</taxon>
        <taxon>Pseudomonadota</taxon>
        <taxon>Alphaproteobacteria</taxon>
        <taxon>Hyphomicrobiales</taxon>
        <taxon>Rhizobiaceae</taxon>
        <taxon>Rhizobium/Agrobacterium group</taxon>
        <taxon>Rhizobium</taxon>
    </lineage>
</organism>
<evidence type="ECO:0000259" key="1">
    <source>
        <dbReference type="Pfam" id="PF01370"/>
    </source>
</evidence>
<dbReference type="InterPro" id="IPR001509">
    <property type="entry name" value="Epimerase_deHydtase"/>
</dbReference>
<dbReference type="Gene3D" id="3.40.50.720">
    <property type="entry name" value="NAD(P)-binding Rossmann-like Domain"/>
    <property type="match status" value="1"/>
</dbReference>
<protein>
    <submittedName>
        <fullName evidence="2">UDP-glucose 4-epimerase</fullName>
    </submittedName>
</protein>
<dbReference type="InterPro" id="IPR050177">
    <property type="entry name" value="Lipid_A_modif_metabolic_enz"/>
</dbReference>
<dbReference type="SUPFAM" id="SSF51735">
    <property type="entry name" value="NAD(P)-binding Rossmann-fold domains"/>
    <property type="match status" value="1"/>
</dbReference>
<gene>
    <name evidence="2" type="ORF">RsS93_49970</name>
</gene>
<comment type="caution">
    <text evidence="2">The sequence shown here is derived from an EMBL/GenBank/DDBJ whole genome shotgun (WGS) entry which is preliminary data.</text>
</comment>
<dbReference type="EMBL" id="BLAJ01000007">
    <property type="protein sequence ID" value="GES52383.1"/>
    <property type="molecule type" value="Genomic_DNA"/>
</dbReference>
<dbReference type="PANTHER" id="PTHR43245:SF58">
    <property type="entry name" value="BLL5923 PROTEIN"/>
    <property type="match status" value="1"/>
</dbReference>
<dbReference type="Pfam" id="PF01370">
    <property type="entry name" value="Epimerase"/>
    <property type="match status" value="1"/>
</dbReference>
<evidence type="ECO:0000313" key="3">
    <source>
        <dbReference type="Proteomes" id="UP000390335"/>
    </source>
</evidence>
<dbReference type="CDD" id="cd05232">
    <property type="entry name" value="UDP_G4E_4_SDR_e"/>
    <property type="match status" value="1"/>
</dbReference>
<dbReference type="Proteomes" id="UP000390335">
    <property type="component" value="Unassembled WGS sequence"/>
</dbReference>
<keyword evidence="3" id="KW-1185">Reference proteome</keyword>